<name>A0A7S1G249_9STRA</name>
<evidence type="ECO:0000313" key="1">
    <source>
        <dbReference type="EMBL" id="CAD8902981.1"/>
    </source>
</evidence>
<reference evidence="1" key="1">
    <citation type="submission" date="2021-01" db="EMBL/GenBank/DDBJ databases">
        <authorList>
            <person name="Corre E."/>
            <person name="Pelletier E."/>
            <person name="Niang G."/>
            <person name="Scheremetjew M."/>
            <person name="Finn R."/>
            <person name="Kale V."/>
            <person name="Holt S."/>
            <person name="Cochrane G."/>
            <person name="Meng A."/>
            <person name="Brown T."/>
            <person name="Cohen L."/>
        </authorList>
    </citation>
    <scope>NUCLEOTIDE SEQUENCE</scope>
    <source>
        <strain evidence="1">308</strain>
    </source>
</reference>
<dbReference type="AlphaFoldDB" id="A0A7S1G249"/>
<dbReference type="EMBL" id="HBFR01041340">
    <property type="protein sequence ID" value="CAD8902981.1"/>
    <property type="molecule type" value="Transcribed_RNA"/>
</dbReference>
<protein>
    <submittedName>
        <fullName evidence="1">Uncharacterized protein</fullName>
    </submittedName>
</protein>
<accession>A0A7S1G249</accession>
<proteinExistence type="predicted"/>
<organism evidence="1">
    <name type="scientific">Corethron hystrix</name>
    <dbReference type="NCBI Taxonomy" id="216773"/>
    <lineage>
        <taxon>Eukaryota</taxon>
        <taxon>Sar</taxon>
        <taxon>Stramenopiles</taxon>
        <taxon>Ochrophyta</taxon>
        <taxon>Bacillariophyta</taxon>
        <taxon>Coscinodiscophyceae</taxon>
        <taxon>Corethrophycidae</taxon>
        <taxon>Corethrales</taxon>
        <taxon>Corethraceae</taxon>
        <taxon>Corethron</taxon>
    </lineage>
</organism>
<gene>
    <name evidence="1" type="ORF">CHYS00102_LOCUS30200</name>
</gene>
<sequence>MTTFNDHMSIPCMVRLAADNEHPRFGKGIKMICNFRILQNRGTSKSCIENLIFRPLLDLQRSSSFRCRSPYGEEKETELLLPFDDILAVDVRSCSQSPKVSISTLSNGCFEIFSRDENGHILLFSILRYKLPEENFSEYRESSRHIHPSLSMDSALKSINMDAFAGKHLKKASQKAYPRFDFTWTLQQLNDRIRELSCSITECGSCISLQSDSMDLKQGMSQMMNKSTKARNKDESFIEYDDVSLKNVMGGVTSKASTDYSMLFFVTCTNNFKKI</sequence>